<dbReference type="GO" id="GO:0009279">
    <property type="term" value="C:cell outer membrane"/>
    <property type="evidence" value="ECO:0007669"/>
    <property type="project" value="UniProtKB-SubCell"/>
</dbReference>
<comment type="similarity">
    <text evidence="2">Belongs to the SusD family.</text>
</comment>
<feature type="domain" description="RagB/SusD" evidence="6">
    <location>
        <begin position="276"/>
        <end position="501"/>
    </location>
</feature>
<proteinExistence type="inferred from homology"/>
<dbReference type="HOGENOM" id="CLU_015553_0_0_10"/>
<dbReference type="Gene3D" id="1.25.40.390">
    <property type="match status" value="1"/>
</dbReference>
<dbReference type="InterPro" id="IPR011990">
    <property type="entry name" value="TPR-like_helical_dom_sf"/>
</dbReference>
<dbReference type="Pfam" id="PF07980">
    <property type="entry name" value="SusD_RagB"/>
    <property type="match status" value="1"/>
</dbReference>
<evidence type="ECO:0000313" key="8">
    <source>
        <dbReference type="EMBL" id="AKD03699.1"/>
    </source>
</evidence>
<evidence type="ECO:0000256" key="2">
    <source>
        <dbReference type="ARBA" id="ARBA00006275"/>
    </source>
</evidence>
<dbReference type="SUPFAM" id="SSF48452">
    <property type="entry name" value="TPR-like"/>
    <property type="match status" value="1"/>
</dbReference>
<evidence type="ECO:0000259" key="6">
    <source>
        <dbReference type="Pfam" id="PF07980"/>
    </source>
</evidence>
<evidence type="ECO:0008006" key="10">
    <source>
        <dbReference type="Google" id="ProtNLM"/>
    </source>
</evidence>
<evidence type="ECO:0000259" key="7">
    <source>
        <dbReference type="Pfam" id="PF14322"/>
    </source>
</evidence>
<dbReference type="AlphaFoldDB" id="A0A0E3ZFS0"/>
<keyword evidence="4" id="KW-0472">Membrane</keyword>
<evidence type="ECO:0000256" key="4">
    <source>
        <dbReference type="ARBA" id="ARBA00023136"/>
    </source>
</evidence>
<keyword evidence="5" id="KW-0998">Cell outer membrane</keyword>
<reference evidence="8 9" key="1">
    <citation type="journal article" date="2015" name="Sci. Rep.">
        <title>Unraveling adaptation of Pontibacter korlensis to radiation and infertility in desert through complete genome and comparative transcriptomic analysis.</title>
        <authorList>
            <person name="Dai J."/>
            <person name="Dai W."/>
            <person name="Qiu C."/>
            <person name="Yang Z."/>
            <person name="Zhang Y."/>
            <person name="Zhou M."/>
            <person name="Zhang L."/>
            <person name="Fang C."/>
            <person name="Gao Q."/>
            <person name="Yang Q."/>
            <person name="Li X."/>
            <person name="Wang Z."/>
            <person name="Wang Z."/>
            <person name="Jia Z."/>
            <person name="Chen X."/>
        </authorList>
    </citation>
    <scope>NUCLEOTIDE SEQUENCE [LARGE SCALE GENOMIC DNA]</scope>
    <source>
        <strain evidence="8 9">X14-1T</strain>
    </source>
</reference>
<protein>
    <recommendedName>
        <fullName evidence="10">Carbohydrate-binding protein SusD</fullName>
    </recommendedName>
</protein>
<sequence>MKKIVFMMITAVLLQACDDDFLTTNPTDTFTEETFWKTETHALAGINGTYAQLQVSNLYGSINVLLLEAISPNGYNYSNSAGVNFIAEGVHDASNSASINNRWNASYKGIGRANTVVGHIDAIKMDEGLKSRIKGEAKFLRALFYANLVNFYGGVPLILDVPNIDQGSLPRSSREEVVNQIVKDLNEASEVLPLRYTNTDIGRATKGAALALQARVLAYESRWGEAAAAAKQVIDLNVYSLFPDYRELFYLENEGNEEVIFDVQLKFPEFGSNFDIYLDRYNSLAPLQDLVDSYQMIDGKSISESTLYNADNPYENRDPRLQKTVIVPGSNFKGKIVKDDAYPFTGYGQKKYSVYKDNEVPAKVVNTGDSELNYIILRYADVLLLYAEAQNEASGPDKSVYEAINKVRARAGMPAIPEGLTQNEMREAIRLERRIELAGEGLYYDDIRRWKTAETVMNTEIVDRKGHVIGVRTFNPSRDYLWPIPSVALQENPNLEQNPGYNK</sequence>
<dbReference type="KEGG" id="pko:PKOR_11895"/>
<comment type="subcellular location">
    <subcellularLocation>
        <location evidence="1">Cell outer membrane</location>
    </subcellularLocation>
</comment>
<accession>A0A0E3ZFS0</accession>
<keyword evidence="9" id="KW-1185">Reference proteome</keyword>
<dbReference type="Pfam" id="PF14322">
    <property type="entry name" value="SusD-like_3"/>
    <property type="match status" value="1"/>
</dbReference>
<dbReference type="InterPro" id="IPR033985">
    <property type="entry name" value="SusD-like_N"/>
</dbReference>
<dbReference type="PROSITE" id="PS51257">
    <property type="entry name" value="PROKAR_LIPOPROTEIN"/>
    <property type="match status" value="1"/>
</dbReference>
<gene>
    <name evidence="8" type="ORF">PKOR_11895</name>
</gene>
<dbReference type="Proteomes" id="UP000033109">
    <property type="component" value="Chromosome"/>
</dbReference>
<dbReference type="InterPro" id="IPR012944">
    <property type="entry name" value="SusD_RagB_dom"/>
</dbReference>
<evidence type="ECO:0000256" key="5">
    <source>
        <dbReference type="ARBA" id="ARBA00023237"/>
    </source>
</evidence>
<dbReference type="CDD" id="cd08977">
    <property type="entry name" value="SusD"/>
    <property type="match status" value="1"/>
</dbReference>
<evidence type="ECO:0000313" key="9">
    <source>
        <dbReference type="Proteomes" id="UP000033109"/>
    </source>
</evidence>
<dbReference type="STRING" id="400092.PKOR_11895"/>
<organism evidence="8 9">
    <name type="scientific">Pontibacter korlensis</name>
    <dbReference type="NCBI Taxonomy" id="400092"/>
    <lineage>
        <taxon>Bacteria</taxon>
        <taxon>Pseudomonadati</taxon>
        <taxon>Bacteroidota</taxon>
        <taxon>Cytophagia</taxon>
        <taxon>Cytophagales</taxon>
        <taxon>Hymenobacteraceae</taxon>
        <taxon>Pontibacter</taxon>
    </lineage>
</organism>
<dbReference type="OrthoDB" id="5694214at2"/>
<dbReference type="EMBL" id="CP009621">
    <property type="protein sequence ID" value="AKD03699.1"/>
    <property type="molecule type" value="Genomic_DNA"/>
</dbReference>
<dbReference type="PATRIC" id="fig|400092.3.peg.2595"/>
<evidence type="ECO:0000256" key="3">
    <source>
        <dbReference type="ARBA" id="ARBA00022729"/>
    </source>
</evidence>
<evidence type="ECO:0000256" key="1">
    <source>
        <dbReference type="ARBA" id="ARBA00004442"/>
    </source>
</evidence>
<name>A0A0E3ZFS0_9BACT</name>
<feature type="domain" description="SusD-like N-terminal" evidence="7">
    <location>
        <begin position="93"/>
        <end position="216"/>
    </location>
</feature>
<keyword evidence="3" id="KW-0732">Signal</keyword>